<evidence type="ECO:0000313" key="3">
    <source>
        <dbReference type="EMBL" id="MCF2528641.1"/>
    </source>
</evidence>
<organism evidence="3 4">
    <name type="scientific">Yinghuangia soli</name>
    <dbReference type="NCBI Taxonomy" id="2908204"/>
    <lineage>
        <taxon>Bacteria</taxon>
        <taxon>Bacillati</taxon>
        <taxon>Actinomycetota</taxon>
        <taxon>Actinomycetes</taxon>
        <taxon>Kitasatosporales</taxon>
        <taxon>Streptomycetaceae</taxon>
        <taxon>Yinghuangia</taxon>
    </lineage>
</organism>
<dbReference type="AlphaFoldDB" id="A0AA41PZQ3"/>
<dbReference type="EMBL" id="JAKFHA010000007">
    <property type="protein sequence ID" value="MCF2528641.1"/>
    <property type="molecule type" value="Genomic_DNA"/>
</dbReference>
<keyword evidence="4" id="KW-1185">Reference proteome</keyword>
<comment type="caution">
    <text evidence="3">The sequence shown here is derived from an EMBL/GenBank/DDBJ whole genome shotgun (WGS) entry which is preliminary data.</text>
</comment>
<keyword evidence="2" id="KW-0812">Transmembrane</keyword>
<dbReference type="RefSeq" id="WP_235052796.1">
    <property type="nucleotide sequence ID" value="NZ_JAKFHA010000007.1"/>
</dbReference>
<reference evidence="3" key="1">
    <citation type="submission" date="2022-01" db="EMBL/GenBank/DDBJ databases">
        <title>Genome-Based Taxonomic Classification of the Phylum Actinobacteria.</title>
        <authorList>
            <person name="Gao Y."/>
        </authorList>
    </citation>
    <scope>NUCLEOTIDE SEQUENCE</scope>
    <source>
        <strain evidence="3">KLBMP 8922</strain>
    </source>
</reference>
<feature type="transmembrane region" description="Helical" evidence="2">
    <location>
        <begin position="14"/>
        <end position="36"/>
    </location>
</feature>
<evidence type="ECO:0000256" key="1">
    <source>
        <dbReference type="SAM" id="MobiDB-lite"/>
    </source>
</evidence>
<feature type="compositionally biased region" description="Low complexity" evidence="1">
    <location>
        <begin position="202"/>
        <end position="223"/>
    </location>
</feature>
<dbReference type="Proteomes" id="UP001165378">
    <property type="component" value="Unassembled WGS sequence"/>
</dbReference>
<evidence type="ECO:0000313" key="4">
    <source>
        <dbReference type="Proteomes" id="UP001165378"/>
    </source>
</evidence>
<gene>
    <name evidence="3" type="ORF">LZ495_15645</name>
</gene>
<name>A0AA41PZQ3_9ACTN</name>
<proteinExistence type="predicted"/>
<feature type="compositionally biased region" description="Low complexity" evidence="1">
    <location>
        <begin position="142"/>
        <end position="194"/>
    </location>
</feature>
<feature type="region of interest" description="Disordered" evidence="1">
    <location>
        <begin position="142"/>
        <end position="223"/>
    </location>
</feature>
<keyword evidence="2" id="KW-0472">Membrane</keyword>
<protein>
    <recommendedName>
        <fullName evidence="5">PH domain-containing protein</fullName>
    </recommendedName>
</protein>
<evidence type="ECO:0000256" key="2">
    <source>
        <dbReference type="SAM" id="Phobius"/>
    </source>
</evidence>
<sequence length="223" mass="24305">MNEVRLTLEPRQRALFLVAGAVLFVLGVVSIALGYFQAGIVTGPALIALYFTSGRFATVLTPQGLVAVGLTTQQWAWGEIAQIEAKKMLGSRYVRLTLAGGKKKRLRVPVTGLWQRDHAFDAKVATIWQWWAGATGQGQMTGHGQPYGQVPQQGWPVQQPYAYPQGQQAPAQQYPGQVQPQPYPGQPHQGQPYAQPYPPAYPQQGAAPQWPQNPGAGQPPYGH</sequence>
<accession>A0AA41PZQ3</accession>
<evidence type="ECO:0008006" key="5">
    <source>
        <dbReference type="Google" id="ProtNLM"/>
    </source>
</evidence>
<keyword evidence="2" id="KW-1133">Transmembrane helix</keyword>